<sequence length="175" mass="18850">MSSKFRMPLLFAFTAYPGAGTYFFHPSYAHHSAFDISSSRLSAPPFILTFYATAHCPSFAALVSLAIVVSTTPGLAAPVLYILYVPIYVGLDRMYRPLGALSGSSNNTIFKGEFVQAPNSSVTQFDERAFTIPASVTTRTLVTSLIYIEAGGVAIVGALDGNSNKFSFILNDIKQ</sequence>
<name>A0A1B7MX08_9AGAM</name>
<feature type="transmembrane region" description="Helical" evidence="1">
    <location>
        <begin position="6"/>
        <end position="25"/>
    </location>
</feature>
<accession>A0A1B7MX08</accession>
<dbReference type="EMBL" id="KV448370">
    <property type="protein sequence ID" value="OAX37134.1"/>
    <property type="molecule type" value="Genomic_DNA"/>
</dbReference>
<dbReference type="Proteomes" id="UP000092154">
    <property type="component" value="Unassembled WGS sequence"/>
</dbReference>
<reference evidence="2 3" key="1">
    <citation type="submission" date="2016-06" db="EMBL/GenBank/DDBJ databases">
        <title>Comparative genomics of the ectomycorrhizal sister species Rhizopogon vinicolor and Rhizopogon vesiculosus (Basidiomycota: Boletales) reveals a divergence of the mating type B locus.</title>
        <authorList>
            <consortium name="DOE Joint Genome Institute"/>
            <person name="Mujic A.B."/>
            <person name="Kuo A."/>
            <person name="Tritt A."/>
            <person name="Lipzen A."/>
            <person name="Chen C."/>
            <person name="Johnson J."/>
            <person name="Sharma A."/>
            <person name="Barry K."/>
            <person name="Grigoriev I.V."/>
            <person name="Spatafora J.W."/>
        </authorList>
    </citation>
    <scope>NUCLEOTIDE SEQUENCE [LARGE SCALE GENOMIC DNA]</scope>
    <source>
        <strain evidence="2 3">AM-OR11-026</strain>
    </source>
</reference>
<keyword evidence="1" id="KW-0472">Membrane</keyword>
<dbReference type="InParanoid" id="A0A1B7MX08"/>
<protein>
    <submittedName>
        <fullName evidence="2">Uncharacterized protein</fullName>
    </submittedName>
</protein>
<evidence type="ECO:0000313" key="3">
    <source>
        <dbReference type="Proteomes" id="UP000092154"/>
    </source>
</evidence>
<keyword evidence="1" id="KW-0812">Transmembrane</keyword>
<proteinExistence type="predicted"/>
<keyword evidence="3" id="KW-1185">Reference proteome</keyword>
<evidence type="ECO:0000256" key="1">
    <source>
        <dbReference type="SAM" id="Phobius"/>
    </source>
</evidence>
<dbReference type="AlphaFoldDB" id="A0A1B7MX08"/>
<evidence type="ECO:0000313" key="2">
    <source>
        <dbReference type="EMBL" id="OAX37134.1"/>
    </source>
</evidence>
<organism evidence="2 3">
    <name type="scientific">Rhizopogon vinicolor AM-OR11-026</name>
    <dbReference type="NCBI Taxonomy" id="1314800"/>
    <lineage>
        <taxon>Eukaryota</taxon>
        <taxon>Fungi</taxon>
        <taxon>Dikarya</taxon>
        <taxon>Basidiomycota</taxon>
        <taxon>Agaricomycotina</taxon>
        <taxon>Agaricomycetes</taxon>
        <taxon>Agaricomycetidae</taxon>
        <taxon>Boletales</taxon>
        <taxon>Suillineae</taxon>
        <taxon>Rhizopogonaceae</taxon>
        <taxon>Rhizopogon</taxon>
    </lineage>
</organism>
<gene>
    <name evidence="2" type="ORF">K503DRAFT_801477</name>
</gene>
<keyword evidence="1" id="KW-1133">Transmembrane helix</keyword>